<dbReference type="EC" id="3.1.26.3" evidence="9"/>
<dbReference type="InterPro" id="IPR011907">
    <property type="entry name" value="RNase_III"/>
</dbReference>
<dbReference type="SUPFAM" id="SSF54768">
    <property type="entry name" value="dsRNA-binding domain-like"/>
    <property type="match status" value="1"/>
</dbReference>
<dbReference type="CDD" id="cd10845">
    <property type="entry name" value="DSRM_RNAse_III_family"/>
    <property type="match status" value="1"/>
</dbReference>
<dbReference type="RefSeq" id="WP_163653833.1">
    <property type="nucleotide sequence ID" value="NZ_JAAGRN010000004.1"/>
</dbReference>
<feature type="binding site" evidence="9">
    <location>
        <position position="114"/>
    </location>
    <ligand>
        <name>Mg(2+)</name>
        <dbReference type="ChEBI" id="CHEBI:18420"/>
    </ligand>
</feature>
<evidence type="ECO:0000256" key="7">
    <source>
        <dbReference type="ARBA" id="ARBA00022801"/>
    </source>
</evidence>
<evidence type="ECO:0000256" key="5">
    <source>
        <dbReference type="ARBA" id="ARBA00022722"/>
    </source>
</evidence>
<dbReference type="Gene3D" id="1.10.1520.10">
    <property type="entry name" value="Ribonuclease III domain"/>
    <property type="match status" value="1"/>
</dbReference>
<evidence type="ECO:0000313" key="12">
    <source>
        <dbReference type="EMBL" id="NDY83140.1"/>
    </source>
</evidence>
<keyword evidence="6 9" id="KW-0255">Endonuclease</keyword>
<evidence type="ECO:0000259" key="10">
    <source>
        <dbReference type="PROSITE" id="PS50137"/>
    </source>
</evidence>
<feature type="binding site" evidence="9">
    <location>
        <position position="38"/>
    </location>
    <ligand>
        <name>Mg(2+)</name>
        <dbReference type="ChEBI" id="CHEBI:18420"/>
    </ligand>
</feature>
<comment type="function">
    <text evidence="9">Digests double-stranded RNA. Involved in the processing of primary rRNA transcript to yield the immediate precursors to the large and small rRNAs (23S and 16S). Processes some mRNAs, and tRNAs when they are encoded in the rRNA operon. Processes pre-crRNA and tracrRNA of type II CRISPR loci if present in the organism.</text>
</comment>
<evidence type="ECO:0000256" key="2">
    <source>
        <dbReference type="ARBA" id="ARBA00010183"/>
    </source>
</evidence>
<feature type="domain" description="DRBM" evidence="10">
    <location>
        <begin position="152"/>
        <end position="222"/>
    </location>
</feature>
<dbReference type="FunFam" id="1.10.1520.10:FF:000001">
    <property type="entry name" value="Ribonuclease 3"/>
    <property type="match status" value="1"/>
</dbReference>
<dbReference type="Pfam" id="PF14622">
    <property type="entry name" value="Ribonucleas_3_3"/>
    <property type="match status" value="1"/>
</dbReference>
<keyword evidence="3 9" id="KW-0698">rRNA processing</keyword>
<sequence>MSLAALETSLEYKFTKPALLEQALTHRSHGARHNERLEFLGDSVLNMAVAALLFNHYGTLDEGDLSRVRANLVKQASLAEIAQKLDLSRFLRLGEGELKSGGFRRPSILADTFEAILAAVYLDGGFVAAQVLIERLYVPILASVDPLTLGKDAKTLLQEFLQSRKLALPIYSVVATHGAAHSQQFEVECSIPVLDIKIVAAGSSRRAAEQSAAKLALEGAEAASPAPVKKRSARARKTAQLTLPVAVAQELK</sequence>
<evidence type="ECO:0000256" key="9">
    <source>
        <dbReference type="HAMAP-Rule" id="MF_00104"/>
    </source>
</evidence>
<dbReference type="GO" id="GO:0006397">
    <property type="term" value="P:mRNA processing"/>
    <property type="evidence" value="ECO:0007669"/>
    <property type="project" value="UniProtKB-UniRule"/>
</dbReference>
<dbReference type="PANTHER" id="PTHR11207:SF0">
    <property type="entry name" value="RIBONUCLEASE 3"/>
    <property type="match status" value="1"/>
</dbReference>
<dbReference type="GO" id="GO:0003725">
    <property type="term" value="F:double-stranded RNA binding"/>
    <property type="evidence" value="ECO:0007669"/>
    <property type="project" value="TreeGrafter"/>
</dbReference>
<keyword evidence="8 9" id="KW-0694">RNA-binding</keyword>
<dbReference type="InterPro" id="IPR014720">
    <property type="entry name" value="dsRBD_dom"/>
</dbReference>
<dbReference type="InterPro" id="IPR036389">
    <property type="entry name" value="RNase_III_sf"/>
</dbReference>
<dbReference type="SMART" id="SM00358">
    <property type="entry name" value="DSRM"/>
    <property type="match status" value="1"/>
</dbReference>
<keyword evidence="9" id="KW-0699">rRNA-binding</keyword>
<dbReference type="Pfam" id="PF00035">
    <property type="entry name" value="dsrm"/>
    <property type="match status" value="1"/>
</dbReference>
<dbReference type="AlphaFoldDB" id="A0A6B2QXF6"/>
<keyword evidence="9" id="KW-0819">tRNA processing</keyword>
<gene>
    <name evidence="9 12" type="primary">rnc</name>
    <name evidence="12" type="ORF">G3I67_07840</name>
</gene>
<dbReference type="GO" id="GO:0046872">
    <property type="term" value="F:metal ion binding"/>
    <property type="evidence" value="ECO:0007669"/>
    <property type="project" value="UniProtKB-KW"/>
</dbReference>
<keyword evidence="9" id="KW-0460">Magnesium</keyword>
<dbReference type="GO" id="GO:0004525">
    <property type="term" value="F:ribonuclease III activity"/>
    <property type="evidence" value="ECO:0007669"/>
    <property type="project" value="UniProtKB-UniRule"/>
</dbReference>
<feature type="domain" description="RNase III" evidence="11">
    <location>
        <begin position="3"/>
        <end position="125"/>
    </location>
</feature>
<comment type="subcellular location">
    <subcellularLocation>
        <location evidence="9">Cytoplasm</location>
    </subcellularLocation>
</comment>
<comment type="similarity">
    <text evidence="2">Belongs to the ribonuclease III family.</text>
</comment>
<evidence type="ECO:0000256" key="4">
    <source>
        <dbReference type="ARBA" id="ARBA00022664"/>
    </source>
</evidence>
<keyword evidence="9" id="KW-0963">Cytoplasm</keyword>
<dbReference type="InterPro" id="IPR000999">
    <property type="entry name" value="RNase_III_dom"/>
</dbReference>
<dbReference type="PROSITE" id="PS50142">
    <property type="entry name" value="RNASE_3_2"/>
    <property type="match status" value="1"/>
</dbReference>
<organism evidence="12">
    <name type="scientific">Sheuella amnicola</name>
    <dbReference type="NCBI Taxonomy" id="2707330"/>
    <lineage>
        <taxon>Bacteria</taxon>
        <taxon>Pseudomonadati</taxon>
        <taxon>Pseudomonadota</taxon>
        <taxon>Betaproteobacteria</taxon>
        <taxon>Burkholderiales</taxon>
        <taxon>Alcaligenaceae</taxon>
        <taxon>Sheuella</taxon>
    </lineage>
</organism>
<dbReference type="SUPFAM" id="SSF69065">
    <property type="entry name" value="RNase III domain-like"/>
    <property type="match status" value="1"/>
</dbReference>
<dbReference type="EMBL" id="JAAGRN010000004">
    <property type="protein sequence ID" value="NDY83140.1"/>
    <property type="molecule type" value="Genomic_DNA"/>
</dbReference>
<feature type="binding site" evidence="9">
    <location>
        <position position="111"/>
    </location>
    <ligand>
        <name>Mg(2+)</name>
        <dbReference type="ChEBI" id="CHEBI:18420"/>
    </ligand>
</feature>
<dbReference type="HAMAP" id="MF_00104">
    <property type="entry name" value="RNase_III"/>
    <property type="match status" value="1"/>
</dbReference>
<accession>A0A6B2QXF6</accession>
<name>A0A6B2QXF6_9BURK</name>
<evidence type="ECO:0000256" key="6">
    <source>
        <dbReference type="ARBA" id="ARBA00022759"/>
    </source>
</evidence>
<keyword evidence="7 9" id="KW-0378">Hydrolase</keyword>
<evidence type="ECO:0000256" key="8">
    <source>
        <dbReference type="ARBA" id="ARBA00022884"/>
    </source>
</evidence>
<dbReference type="GO" id="GO:0010468">
    <property type="term" value="P:regulation of gene expression"/>
    <property type="evidence" value="ECO:0007669"/>
    <property type="project" value="TreeGrafter"/>
</dbReference>
<dbReference type="PANTHER" id="PTHR11207">
    <property type="entry name" value="RIBONUCLEASE III"/>
    <property type="match status" value="1"/>
</dbReference>
<dbReference type="GO" id="GO:0006364">
    <property type="term" value="P:rRNA processing"/>
    <property type="evidence" value="ECO:0007669"/>
    <property type="project" value="UniProtKB-UniRule"/>
</dbReference>
<dbReference type="PROSITE" id="PS00517">
    <property type="entry name" value="RNASE_3_1"/>
    <property type="match status" value="1"/>
</dbReference>
<dbReference type="PROSITE" id="PS50137">
    <property type="entry name" value="DS_RBD"/>
    <property type="match status" value="1"/>
</dbReference>
<proteinExistence type="inferred from homology"/>
<evidence type="ECO:0000256" key="3">
    <source>
        <dbReference type="ARBA" id="ARBA00022552"/>
    </source>
</evidence>
<protein>
    <recommendedName>
        <fullName evidence="9">Ribonuclease 3</fullName>
        <ecNumber evidence="9">3.1.26.3</ecNumber>
    </recommendedName>
    <alternativeName>
        <fullName evidence="9">Ribonuclease III</fullName>
        <shortName evidence="9">RNase III</shortName>
    </alternativeName>
</protein>
<evidence type="ECO:0000256" key="1">
    <source>
        <dbReference type="ARBA" id="ARBA00000109"/>
    </source>
</evidence>
<feature type="active site" evidence="9">
    <location>
        <position position="42"/>
    </location>
</feature>
<comment type="caution">
    <text evidence="12">The sequence shown here is derived from an EMBL/GenBank/DDBJ whole genome shotgun (WGS) entry which is preliminary data.</text>
</comment>
<dbReference type="NCBIfam" id="TIGR02191">
    <property type="entry name" value="RNaseIII"/>
    <property type="match status" value="1"/>
</dbReference>
<dbReference type="SMART" id="SM00535">
    <property type="entry name" value="RIBOc"/>
    <property type="match status" value="1"/>
</dbReference>
<comment type="cofactor">
    <cofactor evidence="9">
        <name>Mg(2+)</name>
        <dbReference type="ChEBI" id="CHEBI:18420"/>
    </cofactor>
</comment>
<keyword evidence="9" id="KW-0479">Metal-binding</keyword>
<dbReference type="GO" id="GO:0019843">
    <property type="term" value="F:rRNA binding"/>
    <property type="evidence" value="ECO:0007669"/>
    <property type="project" value="UniProtKB-KW"/>
</dbReference>
<dbReference type="Gene3D" id="3.30.160.20">
    <property type="match status" value="1"/>
</dbReference>
<comment type="subunit">
    <text evidence="9">Homodimer.</text>
</comment>
<reference evidence="12" key="1">
    <citation type="submission" date="2020-02" db="EMBL/GenBank/DDBJ databases">
        <authorList>
            <person name="Chen W.-M."/>
        </authorList>
    </citation>
    <scope>NUCLEOTIDE SEQUENCE</scope>
    <source>
        <strain evidence="12">NBD-18</strain>
    </source>
</reference>
<comment type="catalytic activity">
    <reaction evidence="1 9">
        <text>Endonucleolytic cleavage to 5'-phosphomonoester.</text>
        <dbReference type="EC" id="3.1.26.3"/>
    </reaction>
</comment>
<keyword evidence="5 9" id="KW-0540">Nuclease</keyword>
<dbReference type="GO" id="GO:0008033">
    <property type="term" value="P:tRNA processing"/>
    <property type="evidence" value="ECO:0007669"/>
    <property type="project" value="UniProtKB-KW"/>
</dbReference>
<dbReference type="CDD" id="cd00593">
    <property type="entry name" value="RIBOc"/>
    <property type="match status" value="1"/>
</dbReference>
<dbReference type="GO" id="GO:0005737">
    <property type="term" value="C:cytoplasm"/>
    <property type="evidence" value="ECO:0007669"/>
    <property type="project" value="UniProtKB-SubCell"/>
</dbReference>
<feature type="active site" evidence="9">
    <location>
        <position position="114"/>
    </location>
</feature>
<keyword evidence="4 9" id="KW-0507">mRNA processing</keyword>
<evidence type="ECO:0000259" key="11">
    <source>
        <dbReference type="PROSITE" id="PS50142"/>
    </source>
</evidence>